<name>A0A479ZY13_9CYAN</name>
<protein>
    <submittedName>
        <fullName evidence="1">Uncharacterized protein</fullName>
    </submittedName>
</protein>
<proteinExistence type="predicted"/>
<accession>A0A479ZY13</accession>
<organism evidence="1 2">
    <name type="scientific">Sphaerospermopsis reniformis</name>
    <dbReference type="NCBI Taxonomy" id="531300"/>
    <lineage>
        <taxon>Bacteria</taxon>
        <taxon>Bacillati</taxon>
        <taxon>Cyanobacteriota</taxon>
        <taxon>Cyanophyceae</taxon>
        <taxon>Nostocales</taxon>
        <taxon>Aphanizomenonaceae</taxon>
        <taxon>Sphaerospermopsis</taxon>
    </lineage>
</organism>
<evidence type="ECO:0000313" key="1">
    <source>
        <dbReference type="EMBL" id="GCL35991.1"/>
    </source>
</evidence>
<evidence type="ECO:0000313" key="2">
    <source>
        <dbReference type="Proteomes" id="UP000300142"/>
    </source>
</evidence>
<gene>
    <name evidence="1" type="ORF">SR1949_10910</name>
</gene>
<dbReference type="Proteomes" id="UP000300142">
    <property type="component" value="Unassembled WGS sequence"/>
</dbReference>
<comment type="caution">
    <text evidence="1">The sequence shown here is derived from an EMBL/GenBank/DDBJ whole genome shotgun (WGS) entry which is preliminary data.</text>
</comment>
<reference evidence="2" key="1">
    <citation type="submission" date="2019-02" db="EMBL/GenBank/DDBJ databases">
        <title>Draft genome sequence of Sphaerospermopsis reniformis NIES-1949.</title>
        <authorList>
            <person name="Yamaguchi H."/>
            <person name="Suzuki S."/>
            <person name="Kawachi M."/>
        </authorList>
    </citation>
    <scope>NUCLEOTIDE SEQUENCE [LARGE SCALE GENOMIC DNA]</scope>
    <source>
        <strain evidence="2">NIES-1949</strain>
    </source>
</reference>
<sequence>MVILYNQGKIDDFVSQRDEYLKCKESKFVESLNIKYVD</sequence>
<dbReference type="AlphaFoldDB" id="A0A479ZY13"/>
<dbReference type="EMBL" id="BJCE01000023">
    <property type="protein sequence ID" value="GCL35991.1"/>
    <property type="molecule type" value="Genomic_DNA"/>
</dbReference>
<keyword evidence="2" id="KW-1185">Reference proteome</keyword>